<dbReference type="InterPro" id="IPR008930">
    <property type="entry name" value="Terpenoid_cyclase/PrenylTrfase"/>
</dbReference>
<comment type="caution">
    <text evidence="4">The sequence shown here is derived from an EMBL/GenBank/DDBJ whole genome shotgun (WGS) entry which is preliminary data.</text>
</comment>
<dbReference type="InterPro" id="IPR002890">
    <property type="entry name" value="MG2"/>
</dbReference>
<proteinExistence type="inferred from homology"/>
<comment type="similarity">
    <text evidence="1">Belongs to the protease inhibitor I39 (alpha-2-macroglobulin) family. Bacterial alpha-2-macroglobulin subfamily.</text>
</comment>
<evidence type="ECO:0000313" key="4">
    <source>
        <dbReference type="EMBL" id="MFN0255448.1"/>
    </source>
</evidence>
<gene>
    <name evidence="4" type="ORF">E6A44_007685</name>
</gene>
<evidence type="ECO:0000259" key="3">
    <source>
        <dbReference type="SMART" id="SM01360"/>
    </source>
</evidence>
<dbReference type="SMART" id="SM01419">
    <property type="entry name" value="Thiol-ester_cl"/>
    <property type="match status" value="1"/>
</dbReference>
<keyword evidence="2" id="KW-0732">Signal</keyword>
<feature type="domain" description="Alpha-2-macroglobulin" evidence="3">
    <location>
        <begin position="1334"/>
        <end position="1424"/>
    </location>
</feature>
<dbReference type="Proteomes" id="UP001517247">
    <property type="component" value="Unassembled WGS sequence"/>
</dbReference>
<organism evidence="4 5">
    <name type="scientific">Pedobacter ureilyticus</name>
    <dbReference type="NCBI Taxonomy" id="1393051"/>
    <lineage>
        <taxon>Bacteria</taxon>
        <taxon>Pseudomonadati</taxon>
        <taxon>Bacteroidota</taxon>
        <taxon>Sphingobacteriia</taxon>
        <taxon>Sphingobacteriales</taxon>
        <taxon>Sphingobacteriaceae</taxon>
        <taxon>Pedobacter</taxon>
    </lineage>
</organism>
<protein>
    <submittedName>
        <fullName evidence="4">Alpha-2-macroglobulin family protein</fullName>
    </submittedName>
</protein>
<evidence type="ECO:0000313" key="5">
    <source>
        <dbReference type="Proteomes" id="UP001517247"/>
    </source>
</evidence>
<dbReference type="SMART" id="SM01360">
    <property type="entry name" value="A2M"/>
    <property type="match status" value="1"/>
</dbReference>
<evidence type="ECO:0000256" key="1">
    <source>
        <dbReference type="ARBA" id="ARBA00010556"/>
    </source>
</evidence>
<reference evidence="4 5" key="1">
    <citation type="submission" date="2024-12" db="EMBL/GenBank/DDBJ databases">
        <authorList>
            <person name="Hu S."/>
        </authorList>
    </citation>
    <scope>NUCLEOTIDE SEQUENCE [LARGE SCALE GENOMIC DNA]</scope>
    <source>
        <strain evidence="4 5">THG-T11</strain>
    </source>
</reference>
<dbReference type="InterPro" id="IPR051802">
    <property type="entry name" value="YfhM-like"/>
</dbReference>
<dbReference type="PANTHER" id="PTHR40094">
    <property type="entry name" value="ALPHA-2-MACROGLOBULIN HOMOLOG"/>
    <property type="match status" value="1"/>
</dbReference>
<dbReference type="Pfam" id="PF00207">
    <property type="entry name" value="A2M"/>
    <property type="match status" value="1"/>
</dbReference>
<name>A0ABW9J4J0_9SPHI</name>
<dbReference type="InterPro" id="IPR001599">
    <property type="entry name" value="Macroglobln_a2"/>
</dbReference>
<keyword evidence="5" id="KW-1185">Reference proteome</keyword>
<dbReference type="Gene3D" id="1.50.10.20">
    <property type="match status" value="1"/>
</dbReference>
<dbReference type="Pfam" id="PF01835">
    <property type="entry name" value="MG2"/>
    <property type="match status" value="1"/>
</dbReference>
<dbReference type="SUPFAM" id="SSF49464">
    <property type="entry name" value="Carboxypeptidase regulatory domain-like"/>
    <property type="match status" value="1"/>
</dbReference>
<dbReference type="InterPro" id="IPR008969">
    <property type="entry name" value="CarboxyPept-like_regulatory"/>
</dbReference>
<dbReference type="Pfam" id="PF17973">
    <property type="entry name" value="bMG10"/>
    <property type="match status" value="1"/>
</dbReference>
<feature type="chain" id="PRO_5045774468" evidence="2">
    <location>
        <begin position="23"/>
        <end position="2102"/>
    </location>
</feature>
<dbReference type="SUPFAM" id="SSF48239">
    <property type="entry name" value="Terpenoid cyclases/Protein prenyltransferases"/>
    <property type="match status" value="1"/>
</dbReference>
<evidence type="ECO:0000256" key="2">
    <source>
        <dbReference type="SAM" id="SignalP"/>
    </source>
</evidence>
<dbReference type="RefSeq" id="WP_138722550.1">
    <property type="nucleotide sequence ID" value="NZ_SSHJ02000005.1"/>
</dbReference>
<sequence>MRKFIRSLSTIFILAFNSISYAQQYNEQSFYKVDSLAQNAKPAEALALVNKIYNYSNQHKNATLSVKAAIYKMIFQSYLQENAIDTIVKNLRNDIAIAQQPQKSILQSILATTYWNYYQQNQYRISERTEVLNNTNDDIRTWSLAQLNQEISKNFFLSIKETELLQKVAVENVKPLIEGNANSRLYRPTLYDILANRAIAVFITPRYGLANLPEDNNALNDLLVDYDNFINATLPNDSASVSLKALKIFQELAVFHKNDKNLDALADLELKRLKFIYEKTVDKQHLKFFNNLEHLSEQIKNSEIYSEVLYEQALLHKNKLLPTDTNQLNLAKAIAIAEKAVNAFPKSIGAQNANNLILQIKSKELSFTVKNPALTNKALPIQFTYKNVDTVTMSIYKLVLDIERYRYYKDENEYRAYVKDKTPLKTWKIILPKKGDYQSHTYIDKIDGLPSGDYLVTALSETALGTGSLGRYIALSVSDLLAHSRKRDDYLEYKVVNALDGSPVKNAKIQEAKYTSSFDADLKKTQTNQDGIALTKPYGDSQYALITHQKDSLLINIDAYFPKKVDNNKKLILFTDRAIYRPGQTIYFKGILFALDEEKNTILPNEKVGLSFEDVNGKKIKNTELTTNEFGSLQGSFVIPMGKLNGSMSIKTDYGRISVQVEEYKRPTFEVTFDKSDQKYKLNDSVKVKGRAISFTGYAISNSNLSYKVMRRSMPKFDNYRYRPVQVKQIATGNLTTDGNGNFEIAFYAESDEVNMNYTFDVQVTVTSNNGETKQATKSIIVGKKDILINSQLPQQLLLDKNRDTISYQITNLNNEPIKATVKTEWLLLKSTDRLVNNLFNAENFSLSRADFIKIFPNDEYGGENDINKWANAKTVLTKTITAGKNGFADFQVSEKDLEPGYYKIKTVVIDEQKDTLNHIEIIRIYHNEPSRILLPTEWLVAQKTKIAPNEKAIFRLAGLSEKSKVFYEVYYQNKIEKQAWLNVTAQQSIVEIAALPRYKDGFSVQFFMVNNGVVYSANQQVWIDNPKEQLDIKFLSFRDKLQPGEKEKWKLKISNKAGEKEMAEMVATLYDASLDDLRELNWTNYISNQYNYQKYNWSNMTGTTISSLGLWYNNSYNYYGTIKRQYEGLTLFGFDYYGGYNYVYKNYINLLNATKQKEEKLTKLSKGGLVYGIVLGSDKLAIPGALVKTATKSVSADKDGIYAIEAKQGEIITFSYVGYQNKIITAGRAKRTDVTMFSDNNTLNEVVVTAAGQSMRKESVTGSTVTLTELPLKDQLVRSVRTSAKEAVVIEDNTVYSFVSMENYDPKTGMYMINGKPVFTKSKITPRTNFKELAFFYPQLKTNKEGEIDVEFTIPQSLTKYKMMGFAHTKDLKTANITNQLVTQKQLAISVNAPRFFREGDTIWLSASVNNLSGKALKGQSLLELKDALTGKIIQLSKTPIVQPLDIANGGNQTVKWQLAIPSQINAITYKVIAEAGKHTDGEEMTVPVLTNSILVTESLPMSVRGNTNKTFEMEKLLKSGSSNTLRTQSLTLEYTSNPAWYAVQALPYLMEYPYECAEQTFSRFYANSFATGILNSSPQIKNIFEQWQQAKNGDALLSSLEKNQELKNILLEETPWVRNAENETERKKRIATLFDLNRMTYELKDNFEKLRKMQLASGAFPWFTGMREDRYITQHIVLGIGQLQKAKLIDEKTYPSFKILTNKAIVYLDQQLVKDYNDEIKSNGFSRLPLHYLFARSYFNHQNTDQAFNKALNYYLAKTASSWMTLDNYQQAQAALILIRNKNKSEALKIIGLLKQTAQQKEELGMYWPNNTNGWWWYQSPIETQALLIEAFDEVANDQKSVEEMKIWLLKNKQTNDWKTTKATVAACYALLMKGYNLLADNQPSEIKIGGQDLQSFNIPNNNAEAGTGYQKITIKGSDVKPEMGKVEIKNNNASISWGALYWQYFENLDRVTPSNTGVKIKKQLFLQKNTDKGDVLTAISSSNALKVGDLVKVRIEIYADRAMEYLHLKDMRSAGFEPTNVISQYKYQDGLSYYESTKDAATNFFINYMPKGTYVFEYPLRVTHSGNFSNGITSLQSMYAPEFTTYSEGIRTMVKSLER</sequence>
<dbReference type="InterPro" id="IPR047565">
    <property type="entry name" value="Alpha-macroglob_thiol-ester_cl"/>
</dbReference>
<dbReference type="InterPro" id="IPR041246">
    <property type="entry name" value="Bact_MG10"/>
</dbReference>
<dbReference type="Gene3D" id="2.60.40.1930">
    <property type="match status" value="1"/>
</dbReference>
<dbReference type="PANTHER" id="PTHR40094:SF1">
    <property type="entry name" value="UBIQUITIN DOMAIN-CONTAINING PROTEIN"/>
    <property type="match status" value="1"/>
</dbReference>
<feature type="signal peptide" evidence="2">
    <location>
        <begin position="1"/>
        <end position="22"/>
    </location>
</feature>
<dbReference type="EMBL" id="SSHJ02000005">
    <property type="protein sequence ID" value="MFN0255448.1"/>
    <property type="molecule type" value="Genomic_DNA"/>
</dbReference>
<accession>A0ABW9J4J0</accession>